<dbReference type="PANTHER" id="PTHR11711">
    <property type="entry name" value="ADP RIBOSYLATION FACTOR-RELATED"/>
    <property type="match status" value="1"/>
</dbReference>
<dbReference type="GO" id="GO:0005737">
    <property type="term" value="C:cytoplasm"/>
    <property type="evidence" value="ECO:0007669"/>
    <property type="project" value="UniProtKB-SubCell"/>
</dbReference>
<keyword evidence="4" id="KW-1003">Cell membrane</keyword>
<feature type="binding site" evidence="11">
    <location>
        <position position="208"/>
    </location>
    <ligand>
        <name>GTP</name>
        <dbReference type="ChEBI" id="CHEBI:37565"/>
    </ligand>
</feature>
<keyword evidence="15" id="KW-1185">Reference proteome</keyword>
<evidence type="ECO:0000256" key="11">
    <source>
        <dbReference type="PIRSR" id="PIRSR606689-1"/>
    </source>
</evidence>
<dbReference type="NCBIfam" id="TIGR00231">
    <property type="entry name" value="small_GTP"/>
    <property type="match status" value="1"/>
</dbReference>
<dbReference type="PRINTS" id="PR00449">
    <property type="entry name" value="RASTRNSFRMNG"/>
</dbReference>
<dbReference type="GO" id="GO:0005525">
    <property type="term" value="F:GTP binding"/>
    <property type="evidence" value="ECO:0007669"/>
    <property type="project" value="UniProtKB-KW"/>
</dbReference>
<comment type="caution">
    <text evidence="14">The sequence shown here is derived from an EMBL/GenBank/DDBJ whole genome shotgun (WGS) entry which is preliminary data.</text>
</comment>
<evidence type="ECO:0000256" key="10">
    <source>
        <dbReference type="ARBA" id="ARBA00023288"/>
    </source>
</evidence>
<dbReference type="GO" id="GO:0003924">
    <property type="term" value="F:GTPase activity"/>
    <property type="evidence" value="ECO:0007669"/>
    <property type="project" value="InterPro"/>
</dbReference>
<keyword evidence="5" id="KW-0963">Cytoplasm</keyword>
<dbReference type="SUPFAM" id="SSF52540">
    <property type="entry name" value="P-loop containing nucleoside triphosphate hydrolases"/>
    <property type="match status" value="1"/>
</dbReference>
<dbReference type="SMART" id="SM00175">
    <property type="entry name" value="RAB"/>
    <property type="match status" value="1"/>
</dbReference>
<comment type="subcellular location">
    <subcellularLocation>
        <location evidence="1">Cell membrane</location>
    </subcellularLocation>
    <subcellularLocation>
        <location evidence="2">Cytoplasm</location>
    </subcellularLocation>
</comment>
<evidence type="ECO:0000256" key="5">
    <source>
        <dbReference type="ARBA" id="ARBA00022490"/>
    </source>
</evidence>
<evidence type="ECO:0000256" key="12">
    <source>
        <dbReference type="PIRSR" id="PIRSR606689-2"/>
    </source>
</evidence>
<keyword evidence="12" id="KW-0479">Metal-binding</keyword>
<dbReference type="InterPro" id="IPR005225">
    <property type="entry name" value="Small_GTP-bd"/>
</dbReference>
<evidence type="ECO:0000256" key="8">
    <source>
        <dbReference type="ARBA" id="ARBA00023134"/>
    </source>
</evidence>
<dbReference type="Pfam" id="PF07092">
    <property type="entry name" value="TMEM106"/>
    <property type="match status" value="1"/>
</dbReference>
<dbReference type="Proteomes" id="UP000290572">
    <property type="component" value="Unassembled WGS sequence"/>
</dbReference>
<dbReference type="PROSITE" id="PS51417">
    <property type="entry name" value="ARF"/>
    <property type="match status" value="1"/>
</dbReference>
<dbReference type="FunFam" id="3.40.50.300:FF:000458">
    <property type="entry name" value="ADP-ribosylation factor-like protein 4C"/>
    <property type="match status" value="1"/>
</dbReference>
<feature type="binding site" evidence="11">
    <location>
        <begin position="157"/>
        <end position="164"/>
    </location>
    <ligand>
        <name>GTP</name>
        <dbReference type="ChEBI" id="CHEBI:37565"/>
    </ligand>
</feature>
<keyword evidence="10" id="KW-0449">Lipoprotein</keyword>
<evidence type="ECO:0000256" key="6">
    <source>
        <dbReference type="ARBA" id="ARBA00022707"/>
    </source>
</evidence>
<gene>
    <name evidence="14" type="ORF">ROHU_031315</name>
</gene>
<dbReference type="Pfam" id="PF00025">
    <property type="entry name" value="Arf"/>
    <property type="match status" value="1"/>
</dbReference>
<evidence type="ECO:0000313" key="14">
    <source>
        <dbReference type="EMBL" id="RXN09648.1"/>
    </source>
</evidence>
<evidence type="ECO:0000256" key="1">
    <source>
        <dbReference type="ARBA" id="ARBA00004236"/>
    </source>
</evidence>
<organism evidence="14 15">
    <name type="scientific">Labeo rohita</name>
    <name type="common">Indian major carp</name>
    <name type="synonym">Cyprinus rohita</name>
    <dbReference type="NCBI Taxonomy" id="84645"/>
    <lineage>
        <taxon>Eukaryota</taxon>
        <taxon>Metazoa</taxon>
        <taxon>Chordata</taxon>
        <taxon>Craniata</taxon>
        <taxon>Vertebrata</taxon>
        <taxon>Euteleostomi</taxon>
        <taxon>Actinopterygii</taxon>
        <taxon>Neopterygii</taxon>
        <taxon>Teleostei</taxon>
        <taxon>Ostariophysi</taxon>
        <taxon>Cypriniformes</taxon>
        <taxon>Cyprinidae</taxon>
        <taxon>Labeoninae</taxon>
        <taxon>Labeonini</taxon>
        <taxon>Labeo</taxon>
    </lineage>
</organism>
<dbReference type="EMBL" id="QBIY01013255">
    <property type="protein sequence ID" value="RXN09648.1"/>
    <property type="molecule type" value="Genomic_DNA"/>
</dbReference>
<dbReference type="SMART" id="SM00178">
    <property type="entry name" value="SAR"/>
    <property type="match status" value="1"/>
</dbReference>
<dbReference type="GO" id="GO:0046872">
    <property type="term" value="F:metal ion binding"/>
    <property type="evidence" value="ECO:0007669"/>
    <property type="project" value="UniProtKB-KW"/>
</dbReference>
<evidence type="ECO:0000256" key="3">
    <source>
        <dbReference type="ARBA" id="ARBA00010290"/>
    </source>
</evidence>
<protein>
    <submittedName>
        <fullName evidence="14">ADP-ribosylation factor 4D</fullName>
    </submittedName>
</protein>
<evidence type="ECO:0000259" key="13">
    <source>
        <dbReference type="Pfam" id="PF07092"/>
    </source>
</evidence>
<keyword evidence="9" id="KW-0472">Membrane</keyword>
<evidence type="ECO:0000256" key="9">
    <source>
        <dbReference type="ARBA" id="ARBA00023136"/>
    </source>
</evidence>
<evidence type="ECO:0000313" key="15">
    <source>
        <dbReference type="Proteomes" id="UP000290572"/>
    </source>
</evidence>
<name>A0A498LMJ6_LABRO</name>
<evidence type="ECO:0000256" key="7">
    <source>
        <dbReference type="ARBA" id="ARBA00022741"/>
    </source>
</evidence>
<sequence length="330" mass="36758">MDMSPVELKSSMVYFTPDKVKMVIMHEMNLTNQNFVSIKAANLSVQSFVFETVVGNNKFLNVTILPPRSQKTIKVAAEIVIEDSGLKFHTVPPILEAPLSVCSTFEVGANAKHLDKSASPYKRVRKNQVAMGNQLTEIAPNTPFLPNFQSLHVVVIGLDSAGKTSLLYRLKLKEFVETIPTKGFNTEKIKVPVGNGRAITFQVWDVGGQEKLRPLWKSYTRRTDGMVFVVDSTEVERMEEAKVELHKITRTSENQGVPVLVLANKQDLPVALPVSDVEKVLAVHELSASTLHHVQGCSAVDGQGLQLGLEKLYDMILKRKKMVKHSKKKR</sequence>
<dbReference type="PROSITE" id="PS51419">
    <property type="entry name" value="RAB"/>
    <property type="match status" value="1"/>
</dbReference>
<keyword evidence="6" id="KW-0519">Myristate</keyword>
<feature type="binding site" evidence="12">
    <location>
        <position position="164"/>
    </location>
    <ligand>
        <name>Mg(2+)</name>
        <dbReference type="ChEBI" id="CHEBI:18420"/>
    </ligand>
</feature>
<dbReference type="AlphaFoldDB" id="A0A498LMJ6"/>
<keyword evidence="8 11" id="KW-0342">GTP-binding</keyword>
<evidence type="ECO:0000256" key="4">
    <source>
        <dbReference type="ARBA" id="ARBA00022475"/>
    </source>
</evidence>
<keyword evidence="7 11" id="KW-0547">Nucleotide-binding</keyword>
<evidence type="ECO:0000256" key="2">
    <source>
        <dbReference type="ARBA" id="ARBA00004496"/>
    </source>
</evidence>
<dbReference type="CDD" id="cd04152">
    <property type="entry name" value="Arl4_Arl7"/>
    <property type="match status" value="1"/>
</dbReference>
<dbReference type="InterPro" id="IPR027417">
    <property type="entry name" value="P-loop_NTPase"/>
</dbReference>
<dbReference type="InterPro" id="IPR024156">
    <property type="entry name" value="Small_GTPase_ARF"/>
</dbReference>
<dbReference type="InterPro" id="IPR006689">
    <property type="entry name" value="Small_GTPase_ARF/SAR"/>
</dbReference>
<reference evidence="14 15" key="1">
    <citation type="submission" date="2018-03" db="EMBL/GenBank/DDBJ databases">
        <title>Draft genome sequence of Rohu Carp (Labeo rohita).</title>
        <authorList>
            <person name="Das P."/>
            <person name="Kushwaha B."/>
            <person name="Joshi C.G."/>
            <person name="Kumar D."/>
            <person name="Nagpure N.S."/>
            <person name="Sahoo L."/>
            <person name="Das S.P."/>
            <person name="Bit A."/>
            <person name="Patnaik S."/>
            <person name="Meher P.K."/>
            <person name="Jayasankar P."/>
            <person name="Koringa P.G."/>
            <person name="Patel N.V."/>
            <person name="Hinsu A.T."/>
            <person name="Kumar R."/>
            <person name="Pandey M."/>
            <person name="Agarwal S."/>
            <person name="Srivastava S."/>
            <person name="Singh M."/>
            <person name="Iquebal M.A."/>
            <person name="Jaiswal S."/>
            <person name="Angadi U.B."/>
            <person name="Kumar N."/>
            <person name="Raza M."/>
            <person name="Shah T.M."/>
            <person name="Rai A."/>
            <person name="Jena J.K."/>
        </authorList>
    </citation>
    <scope>NUCLEOTIDE SEQUENCE [LARGE SCALE GENOMIC DNA]</scope>
    <source>
        <strain evidence="14">DASCIFA01</strain>
        <tissue evidence="14">Testis</tissue>
    </source>
</reference>
<keyword evidence="12" id="KW-0460">Magnesium</keyword>
<feature type="binding site" evidence="12">
    <location>
        <position position="181"/>
    </location>
    <ligand>
        <name>Mg(2+)</name>
        <dbReference type="ChEBI" id="CHEBI:18420"/>
    </ligand>
</feature>
<feature type="binding site" evidence="11">
    <location>
        <begin position="264"/>
        <end position="267"/>
    </location>
    <ligand>
        <name>GTP</name>
        <dbReference type="ChEBI" id="CHEBI:37565"/>
    </ligand>
</feature>
<dbReference type="SMART" id="SM00173">
    <property type="entry name" value="RAS"/>
    <property type="match status" value="1"/>
</dbReference>
<accession>A0A498LMJ6</accession>
<dbReference type="GO" id="GO:0005886">
    <property type="term" value="C:plasma membrane"/>
    <property type="evidence" value="ECO:0007669"/>
    <property type="project" value="UniProtKB-SubCell"/>
</dbReference>
<dbReference type="STRING" id="84645.A0A498LMJ6"/>
<dbReference type="InterPro" id="IPR048509">
    <property type="entry name" value="TMEM106_C"/>
</dbReference>
<proteinExistence type="inferred from homology"/>
<dbReference type="SMART" id="SM00177">
    <property type="entry name" value="ARF"/>
    <property type="match status" value="1"/>
</dbReference>
<comment type="similarity">
    <text evidence="3">Belongs to the small GTPase superfamily. Arf family.</text>
</comment>
<feature type="domain" description="Transmembrane protein 106 C-terminal" evidence="13">
    <location>
        <begin position="2"/>
        <end position="83"/>
    </location>
</feature>
<dbReference type="Gene3D" id="3.40.50.300">
    <property type="entry name" value="P-loop containing nucleotide triphosphate hydrolases"/>
    <property type="match status" value="1"/>
</dbReference>